<organism evidence="2">
    <name type="scientific">Amphimedon queenslandica</name>
    <name type="common">Sponge</name>
    <dbReference type="NCBI Taxonomy" id="400682"/>
    <lineage>
        <taxon>Eukaryota</taxon>
        <taxon>Metazoa</taxon>
        <taxon>Porifera</taxon>
        <taxon>Demospongiae</taxon>
        <taxon>Heteroscleromorpha</taxon>
        <taxon>Haplosclerida</taxon>
        <taxon>Niphatidae</taxon>
        <taxon>Amphimedon</taxon>
    </lineage>
</organism>
<protein>
    <submittedName>
        <fullName evidence="2">Uncharacterized protein</fullName>
    </submittedName>
</protein>
<keyword evidence="1" id="KW-0472">Membrane</keyword>
<dbReference type="KEGG" id="aqu:100635700"/>
<feature type="transmembrane region" description="Helical" evidence="1">
    <location>
        <begin position="209"/>
        <end position="231"/>
    </location>
</feature>
<dbReference type="EnsemblMetazoa" id="XM_019999794.1">
    <property type="protein sequence ID" value="XP_019855353.1"/>
    <property type="gene ID" value="LOC100635700"/>
</dbReference>
<dbReference type="AlphaFoldDB" id="A0A1X7UA56"/>
<keyword evidence="3" id="KW-1185">Reference proteome</keyword>
<dbReference type="EnsemblMetazoa" id="Aqu2.1.24543_001">
    <property type="protein sequence ID" value="Aqu2.1.24543_001"/>
    <property type="gene ID" value="Aqu2.1.24543"/>
</dbReference>
<keyword evidence="1" id="KW-1133">Transmembrane helix</keyword>
<feature type="transmembrane region" description="Helical" evidence="1">
    <location>
        <begin position="295"/>
        <end position="315"/>
    </location>
</feature>
<accession>A0A1X7UA56</accession>
<gene>
    <name evidence="2" type="primary">100635700</name>
</gene>
<reference evidence="2" key="2">
    <citation type="submission" date="2017-05" db="UniProtKB">
        <authorList>
            <consortium name="EnsemblMetazoa"/>
        </authorList>
    </citation>
    <scope>IDENTIFICATION</scope>
</reference>
<evidence type="ECO:0000313" key="2">
    <source>
        <dbReference type="EnsemblMetazoa" id="Aqu2.1.24543_001"/>
    </source>
</evidence>
<feature type="transmembrane region" description="Helical" evidence="1">
    <location>
        <begin position="259"/>
        <end position="283"/>
    </location>
</feature>
<feature type="transmembrane region" description="Helical" evidence="1">
    <location>
        <begin position="151"/>
        <end position="172"/>
    </location>
</feature>
<dbReference type="OrthoDB" id="10655282at2759"/>
<evidence type="ECO:0000256" key="1">
    <source>
        <dbReference type="SAM" id="Phobius"/>
    </source>
</evidence>
<dbReference type="Proteomes" id="UP000007879">
    <property type="component" value="Unassembled WGS sequence"/>
</dbReference>
<name>A0A1X7UA56_AMPQE</name>
<proteinExistence type="predicted"/>
<keyword evidence="1" id="KW-0812">Transmembrane</keyword>
<reference evidence="3" key="1">
    <citation type="journal article" date="2010" name="Nature">
        <title>The Amphimedon queenslandica genome and the evolution of animal complexity.</title>
        <authorList>
            <person name="Srivastava M."/>
            <person name="Simakov O."/>
            <person name="Chapman J."/>
            <person name="Fahey B."/>
            <person name="Gauthier M.E."/>
            <person name="Mitros T."/>
            <person name="Richards G.S."/>
            <person name="Conaco C."/>
            <person name="Dacre M."/>
            <person name="Hellsten U."/>
            <person name="Larroux C."/>
            <person name="Putnam N.H."/>
            <person name="Stanke M."/>
            <person name="Adamska M."/>
            <person name="Darling A."/>
            <person name="Degnan S.M."/>
            <person name="Oakley T.H."/>
            <person name="Plachetzki D.C."/>
            <person name="Zhai Y."/>
            <person name="Adamski M."/>
            <person name="Calcino A."/>
            <person name="Cummins S.F."/>
            <person name="Goodstein D.M."/>
            <person name="Harris C."/>
            <person name="Jackson D.J."/>
            <person name="Leys S.P."/>
            <person name="Shu S."/>
            <person name="Woodcroft B.J."/>
            <person name="Vervoort M."/>
            <person name="Kosik K.S."/>
            <person name="Manning G."/>
            <person name="Degnan B.M."/>
            <person name="Rokhsar D.S."/>
        </authorList>
    </citation>
    <scope>NUCLEOTIDE SEQUENCE [LARGE SCALE GENOMIC DNA]</scope>
</reference>
<feature type="transmembrane region" description="Helical" evidence="1">
    <location>
        <begin position="335"/>
        <end position="356"/>
    </location>
</feature>
<sequence>MPNGRSPLTLDDYGHCLDWTLNGSINSLAFHFIATICPNETENASSKNLEASIEAPATFFVQIFRLGLSVTFIVIILALYNSIDVLGRTIFSVASCSLHWVIFFILILIKSLSLIVFVPVLTSLATNNNNTDAYNYETFRHIIHNQKTWNMVGFIFITFIQTLTVFALFCSLEHEFKFRTHEQASVEAPLNARCQFLKRWRLYVSIPKSVMIICGIISLFLLMSIEIVFHYSENNYCHDGETLGGTAVATVGKAPKSLIGVWLASVLLLRVGVLVIGIGLLFIRHESLRLTIPAKFYLVFGLLLSIGEDIPNSILTLSRYHYEEGHTLDTCFGYITAYDVVQITGGISLIFFLLFVRSQYLRVEQESKLSLVWDMQRLLQVNGRRDVRNH</sequence>
<feature type="transmembrane region" description="Helical" evidence="1">
    <location>
        <begin position="59"/>
        <end position="80"/>
    </location>
</feature>
<evidence type="ECO:0000313" key="3">
    <source>
        <dbReference type="Proteomes" id="UP000007879"/>
    </source>
</evidence>
<feature type="transmembrane region" description="Helical" evidence="1">
    <location>
        <begin position="100"/>
        <end position="121"/>
    </location>
</feature>
<dbReference type="InParanoid" id="A0A1X7UA56"/>